<feature type="transmembrane region" description="Helical" evidence="1">
    <location>
        <begin position="7"/>
        <end position="26"/>
    </location>
</feature>
<proteinExistence type="predicted"/>
<keyword evidence="1" id="KW-0812">Transmembrane</keyword>
<dbReference type="RefSeq" id="WP_137624533.1">
    <property type="nucleotide sequence ID" value="NZ_NXLY01000023.1"/>
</dbReference>
<protein>
    <submittedName>
        <fullName evidence="2">Uncharacterized protein</fullName>
    </submittedName>
</protein>
<sequence length="290" mass="33986">MLKVTKRISTIVFIILISIIIISNIYDFIHGALEFKEAKENKAREDLNTLIKWSKNEGKKELEFAKNLSKETYNQEKVTKMIIENLKMMQTGIESMKTLIIFNITDENVELMRQAGHAIEKSNMDIILYLLDREKTFIGKKTYFSFDKERFNALEDFLLYLNTNLENFLEKGFLRKRIDSFTVVEIGTYINMLIGLDYIFSIPYPSEFSQDFMCDLNNPKTISILKGMNQINLAADKVLLFLNQKSKIYTDDDLKVDFKKIINVFQHYKLNSKQINELKTLQTKLKECAK</sequence>
<dbReference type="EMBL" id="NXLY01000023">
    <property type="protein sequence ID" value="TKX33266.1"/>
    <property type="molecule type" value="Genomic_DNA"/>
</dbReference>
<evidence type="ECO:0000313" key="2">
    <source>
        <dbReference type="EMBL" id="TKX33266.1"/>
    </source>
</evidence>
<keyword evidence="1" id="KW-1133">Transmembrane helix</keyword>
<evidence type="ECO:0000313" key="3">
    <source>
        <dbReference type="Proteomes" id="UP000309584"/>
    </source>
</evidence>
<evidence type="ECO:0000256" key="1">
    <source>
        <dbReference type="SAM" id="Phobius"/>
    </source>
</evidence>
<comment type="caution">
    <text evidence="2">The sequence shown here is derived from an EMBL/GenBank/DDBJ whole genome shotgun (WGS) entry which is preliminary data.</text>
</comment>
<organism evidence="2 3">
    <name type="scientific">Campylobacter taeniopygiae</name>
    <dbReference type="NCBI Taxonomy" id="2510188"/>
    <lineage>
        <taxon>Bacteria</taxon>
        <taxon>Pseudomonadati</taxon>
        <taxon>Campylobacterota</taxon>
        <taxon>Epsilonproteobacteria</taxon>
        <taxon>Campylobacterales</taxon>
        <taxon>Campylobacteraceae</taxon>
        <taxon>Campylobacter</taxon>
    </lineage>
</organism>
<reference evidence="2 3" key="1">
    <citation type="submission" date="2018-05" db="EMBL/GenBank/DDBJ databases">
        <title>Novel Campyloabacter and Helicobacter Species and Strains.</title>
        <authorList>
            <person name="Mannion A.J."/>
            <person name="Shen Z."/>
            <person name="Fox J.G."/>
        </authorList>
    </citation>
    <scope>NUCLEOTIDE SEQUENCE [LARGE SCALE GENOMIC DNA]</scope>
    <source>
        <strain evidence="3">MIT10-5678</strain>
    </source>
</reference>
<gene>
    <name evidence="2" type="ORF">CQA75_08400</name>
</gene>
<name>A0ABY2THD9_9BACT</name>
<dbReference type="Proteomes" id="UP000309584">
    <property type="component" value="Unassembled WGS sequence"/>
</dbReference>
<keyword evidence="1" id="KW-0472">Membrane</keyword>
<accession>A0ABY2THD9</accession>
<keyword evidence="3" id="KW-1185">Reference proteome</keyword>